<feature type="region of interest" description="Disordered" evidence="2">
    <location>
        <begin position="385"/>
        <end position="437"/>
    </location>
</feature>
<dbReference type="InterPro" id="IPR003615">
    <property type="entry name" value="HNH_nuc"/>
</dbReference>
<name>A0ABP8UH23_9ACTN</name>
<evidence type="ECO:0000313" key="5">
    <source>
        <dbReference type="Proteomes" id="UP001501442"/>
    </source>
</evidence>
<dbReference type="RefSeq" id="WP_345434372.1">
    <property type="nucleotide sequence ID" value="NZ_BAABHK010000009.1"/>
</dbReference>
<keyword evidence="5" id="KW-1185">Reference proteome</keyword>
<dbReference type="EMBL" id="BAABHK010000009">
    <property type="protein sequence ID" value="GAA4631134.1"/>
    <property type="molecule type" value="Genomic_DNA"/>
</dbReference>
<reference evidence="5" key="1">
    <citation type="journal article" date="2019" name="Int. J. Syst. Evol. Microbiol.">
        <title>The Global Catalogue of Microorganisms (GCM) 10K type strain sequencing project: providing services to taxonomists for standard genome sequencing and annotation.</title>
        <authorList>
            <consortium name="The Broad Institute Genomics Platform"/>
            <consortium name="The Broad Institute Genome Sequencing Center for Infectious Disease"/>
            <person name="Wu L."/>
            <person name="Ma J."/>
        </authorList>
    </citation>
    <scope>NUCLEOTIDE SEQUENCE [LARGE SCALE GENOMIC DNA]</scope>
    <source>
        <strain evidence="5">JCM 17939</strain>
    </source>
</reference>
<feature type="domain" description="HNH nuclease" evidence="3">
    <location>
        <begin position="356"/>
        <end position="408"/>
    </location>
</feature>
<proteinExistence type="inferred from homology"/>
<evidence type="ECO:0000256" key="1">
    <source>
        <dbReference type="ARBA" id="ARBA00023450"/>
    </source>
</evidence>
<dbReference type="InterPro" id="IPR002711">
    <property type="entry name" value="HNH"/>
</dbReference>
<dbReference type="Proteomes" id="UP001501442">
    <property type="component" value="Unassembled WGS sequence"/>
</dbReference>
<dbReference type="CDD" id="cd00085">
    <property type="entry name" value="HNHc"/>
    <property type="match status" value="1"/>
</dbReference>
<evidence type="ECO:0000256" key="2">
    <source>
        <dbReference type="SAM" id="MobiDB-lite"/>
    </source>
</evidence>
<protein>
    <recommendedName>
        <fullName evidence="3">HNH nuclease domain-containing protein</fullName>
    </recommendedName>
</protein>
<dbReference type="SMART" id="SM00507">
    <property type="entry name" value="HNHc"/>
    <property type="match status" value="1"/>
</dbReference>
<feature type="compositionally biased region" description="Acidic residues" evidence="2">
    <location>
        <begin position="428"/>
        <end position="437"/>
    </location>
</feature>
<dbReference type="InterPro" id="IPR003870">
    <property type="entry name" value="DUF222"/>
</dbReference>
<organism evidence="4 5">
    <name type="scientific">Actinoallomurus vinaceus</name>
    <dbReference type="NCBI Taxonomy" id="1080074"/>
    <lineage>
        <taxon>Bacteria</taxon>
        <taxon>Bacillati</taxon>
        <taxon>Actinomycetota</taxon>
        <taxon>Actinomycetes</taxon>
        <taxon>Streptosporangiales</taxon>
        <taxon>Thermomonosporaceae</taxon>
        <taxon>Actinoallomurus</taxon>
    </lineage>
</organism>
<dbReference type="Pfam" id="PF02720">
    <property type="entry name" value="DUF222"/>
    <property type="match status" value="1"/>
</dbReference>
<gene>
    <name evidence="4" type="ORF">GCM10023196_059250</name>
</gene>
<evidence type="ECO:0000259" key="3">
    <source>
        <dbReference type="SMART" id="SM00507"/>
    </source>
</evidence>
<dbReference type="Gene3D" id="1.10.30.50">
    <property type="match status" value="1"/>
</dbReference>
<accession>A0ABP8UH23</accession>
<comment type="caution">
    <text evidence="4">The sequence shown here is derived from an EMBL/GenBank/DDBJ whole genome shotgun (WGS) entry which is preliminary data.</text>
</comment>
<comment type="similarity">
    <text evidence="1">Belongs to the Rv1128c/1148c/1588c/1702c/1945/3466 family.</text>
</comment>
<dbReference type="Pfam" id="PF01844">
    <property type="entry name" value="HNH"/>
    <property type="match status" value="1"/>
</dbReference>
<feature type="compositionally biased region" description="Basic and acidic residues" evidence="2">
    <location>
        <begin position="412"/>
        <end position="426"/>
    </location>
</feature>
<sequence length="437" mass="46589">MGSGEAGSGGAASAAQALESIQAGLAMLAACDIDASPAADMGEESALIIRAIGCLQLEAARRLGRFDALGGPAADGCPSLTGWLGRRCRLRPWEARQLSTLAARRPLLADTLAAFEGSEIEFGDVATIAEGIDRAADTMTDSWTPERVAQTAQPALLEFASAGTPGQLRKAATRIAVTLDGETAERRRRQIERQSFLNVGQGIDGIGLLSAEMGAEDLAIVEKAIDAFAPAPNAELPRWQNLPGHRRLRGLVTACQVALKAAGRHGYRERGGAPVRVHVIASKATVDPDVPAAQAPAGRTEFGTVLTAAQIREMIQRHHAGIHQIFIGPDGSVADRFTANGQPLNWGRTRRLFSSDQRDIYLALHDTCAAEGCDRPPAWADIDHKQPWAQGGRTDLDNGQPLCRWHNLQKQNHQDRAGPTREKPPDPPDGEPPDSDG</sequence>
<evidence type="ECO:0000313" key="4">
    <source>
        <dbReference type="EMBL" id="GAA4631134.1"/>
    </source>
</evidence>